<accession>I2N1Q0</accession>
<evidence type="ECO:0000313" key="1">
    <source>
        <dbReference type="EMBL" id="QKM68841.1"/>
    </source>
</evidence>
<dbReference type="Proteomes" id="UP000005940">
    <property type="component" value="Chromosome"/>
</dbReference>
<evidence type="ECO:0008006" key="3">
    <source>
        <dbReference type="Google" id="ProtNLM"/>
    </source>
</evidence>
<reference evidence="1 2" key="1">
    <citation type="journal article" date="2012" name="J. Bacteriol.">
        <title>Draft genome of Streptomyces tsukubaensis NRRL 18488, the producer of the clinically important immunosuppressant tacrolimus (FK506).</title>
        <authorList>
            <person name="Barreiro C."/>
            <person name="Prieto C."/>
            <person name="Sola-Landa A."/>
            <person name="Solera E."/>
            <person name="Martinez-Castro M."/>
            <person name="Perez-Redondo R."/>
            <person name="Garcia-Estrada C."/>
            <person name="Aparicio J.F."/>
            <person name="Fernandez-Martinez L.T."/>
            <person name="Santos-Aberturas J."/>
            <person name="Salehi-Najafabadi Z."/>
            <person name="Rodriguez-Garcia A."/>
            <person name="Tauch A."/>
            <person name="Martin J.F."/>
        </authorList>
    </citation>
    <scope>NUCLEOTIDE SEQUENCE [LARGE SCALE GENOMIC DNA]</scope>
    <source>
        <strain evidence="2">DSM 42081 / NBRC 108919 / NRRL 18488 / 9993</strain>
    </source>
</reference>
<protein>
    <recommendedName>
        <fullName evidence="3">Plasmid maintenance system killer protein</fullName>
    </recommendedName>
</protein>
<name>I2N1Q0_STRT9</name>
<sequence>MTEGFMGPPWQADWVEAARTYRDGLPDEVRKQIRDGMAELITARNPCRPQDALPDGFYLEPARSSRPLGAHILYFDHGRGWLRFTFVGRVEDPQIVVEEIFWQ</sequence>
<dbReference type="EMBL" id="CP029159">
    <property type="protein sequence ID" value="QKM68841.1"/>
    <property type="molecule type" value="Genomic_DNA"/>
</dbReference>
<organism evidence="1 2">
    <name type="scientific">Streptomyces tsukubensis (strain DSM 42081 / NBRC 108919 / NRRL 18488 / 9993)</name>
    <dbReference type="NCBI Taxonomy" id="1114943"/>
    <lineage>
        <taxon>Bacteria</taxon>
        <taxon>Bacillati</taxon>
        <taxon>Actinomycetota</taxon>
        <taxon>Actinomycetes</taxon>
        <taxon>Kitasatosporales</taxon>
        <taxon>Streptomycetaceae</taxon>
        <taxon>Streptomyces</taxon>
    </lineage>
</organism>
<dbReference type="AlphaFoldDB" id="I2N1Q0"/>
<gene>
    <name evidence="1" type="ORF">STSU_018330</name>
</gene>
<proteinExistence type="predicted"/>
<keyword evidence="2" id="KW-1185">Reference proteome</keyword>
<evidence type="ECO:0000313" key="2">
    <source>
        <dbReference type="Proteomes" id="UP000005940"/>
    </source>
</evidence>
<dbReference type="RefSeq" id="WP_006348176.1">
    <property type="nucleotide sequence ID" value="NZ_CP029159.1"/>
</dbReference>